<organism evidence="1 2">
    <name type="scientific">Alligator mississippiensis</name>
    <name type="common">American alligator</name>
    <dbReference type="NCBI Taxonomy" id="8496"/>
    <lineage>
        <taxon>Eukaryota</taxon>
        <taxon>Metazoa</taxon>
        <taxon>Chordata</taxon>
        <taxon>Craniata</taxon>
        <taxon>Vertebrata</taxon>
        <taxon>Euteleostomi</taxon>
        <taxon>Archelosauria</taxon>
        <taxon>Archosauria</taxon>
        <taxon>Crocodylia</taxon>
        <taxon>Alligatoridae</taxon>
        <taxon>Alligatorinae</taxon>
        <taxon>Alligator</taxon>
    </lineage>
</organism>
<keyword evidence="2" id="KW-1185">Reference proteome</keyword>
<dbReference type="Proteomes" id="UP000050525">
    <property type="component" value="Unassembled WGS sequence"/>
</dbReference>
<name>A0A151M1A0_ALLMI</name>
<dbReference type="AlphaFoldDB" id="A0A151M1A0"/>
<sequence>MEVTTDSKGEGLFLLPFSPTEQQERGEALRGCDLTYSAAASFLFPSASYIRTALPLHSKSSVWIAGRLGT</sequence>
<evidence type="ECO:0000313" key="2">
    <source>
        <dbReference type="Proteomes" id="UP000050525"/>
    </source>
</evidence>
<comment type="caution">
    <text evidence="1">The sequence shown here is derived from an EMBL/GenBank/DDBJ whole genome shotgun (WGS) entry which is preliminary data.</text>
</comment>
<reference evidence="1 2" key="1">
    <citation type="journal article" date="2012" name="Genome Biol.">
        <title>Sequencing three crocodilian genomes to illuminate the evolution of archosaurs and amniotes.</title>
        <authorList>
            <person name="St John J.A."/>
            <person name="Braun E.L."/>
            <person name="Isberg S.R."/>
            <person name="Miles L.G."/>
            <person name="Chong A.Y."/>
            <person name="Gongora J."/>
            <person name="Dalzell P."/>
            <person name="Moran C."/>
            <person name="Bed'hom B."/>
            <person name="Abzhanov A."/>
            <person name="Burgess S.C."/>
            <person name="Cooksey A.M."/>
            <person name="Castoe T.A."/>
            <person name="Crawford N.G."/>
            <person name="Densmore L.D."/>
            <person name="Drew J.C."/>
            <person name="Edwards S.V."/>
            <person name="Faircloth B.C."/>
            <person name="Fujita M.K."/>
            <person name="Greenwold M.J."/>
            <person name="Hoffmann F.G."/>
            <person name="Howard J.M."/>
            <person name="Iguchi T."/>
            <person name="Janes D.E."/>
            <person name="Khan S.Y."/>
            <person name="Kohno S."/>
            <person name="de Koning A.J."/>
            <person name="Lance S.L."/>
            <person name="McCarthy F.M."/>
            <person name="McCormack J.E."/>
            <person name="Merchant M.E."/>
            <person name="Peterson D.G."/>
            <person name="Pollock D.D."/>
            <person name="Pourmand N."/>
            <person name="Raney B.J."/>
            <person name="Roessler K.A."/>
            <person name="Sanford J.R."/>
            <person name="Sawyer R.H."/>
            <person name="Schmidt C.J."/>
            <person name="Triplett E.W."/>
            <person name="Tuberville T.D."/>
            <person name="Venegas-Anaya M."/>
            <person name="Howard J.T."/>
            <person name="Jarvis E.D."/>
            <person name="Guillette L.J.Jr."/>
            <person name="Glenn T.C."/>
            <person name="Green R.E."/>
            <person name="Ray D.A."/>
        </authorList>
    </citation>
    <scope>NUCLEOTIDE SEQUENCE [LARGE SCALE GENOMIC DNA]</scope>
    <source>
        <strain evidence="1">KSC_2009_1</strain>
    </source>
</reference>
<dbReference type="EMBL" id="AKHW03006834">
    <property type="protein sequence ID" value="KYO18297.1"/>
    <property type="molecule type" value="Genomic_DNA"/>
</dbReference>
<proteinExistence type="predicted"/>
<accession>A0A151M1A0</accession>
<evidence type="ECO:0000313" key="1">
    <source>
        <dbReference type="EMBL" id="KYO18297.1"/>
    </source>
</evidence>
<gene>
    <name evidence="1" type="ORF">Y1Q_0012780</name>
</gene>
<protein>
    <submittedName>
        <fullName evidence="1">Uncharacterized protein</fullName>
    </submittedName>
</protein>